<evidence type="ECO:0000313" key="3">
    <source>
        <dbReference type="EMBL" id="BDR52677.1"/>
    </source>
</evidence>
<dbReference type="InterPro" id="IPR013264">
    <property type="entry name" value="DNAG_N"/>
</dbReference>
<sequence>MDAGVARQGPRGVYDYFRGRATWPIRDSAGRTLGFGGRRLYEDDNIPAKYLNTPDTALYHKTQVLYGLDLAKKAIAEKRQVVIVEGYTDVMACHLAGVDTAVATCGTAFGEEHAKIIRRLISDDALGGIQLVGPAQGSRVVFTFDGDAAGQKAALHAFSLDGSFLTQTFVAVAQDNLDPCDLRIKHGDEAVRSLVEHATPLYDFVIDTAVDMFDTQYTTGQMGAVKAVAPVIAQIRDRSLVGMYTRKTARRIGVDLDVLTQEVRQARRSLQVHNEDAYAPRRHAYEPRDQRKPKGNPYEDPSLRRDLQVDDARRQGYYHIDDTIFICEQQFFGLLIQIPRAIDRTFFDQLDDSNFDTPIFRSLFQAVQAAGGLPGGDVPQGLWMHNLTKAAGPMLQSAINELAVMPLPLPESDQPAQTVGSQIGPGSQTAAGEGQTPAQSAAATQLRAATADEKQYATELLVRLLDAGYMRKIASTKRRMNRLPDGPEKFELLGQITKFESARKDLQDQIYNNAV</sequence>
<feature type="compositionally biased region" description="Basic and acidic residues" evidence="1">
    <location>
        <begin position="273"/>
        <end position="292"/>
    </location>
</feature>
<dbReference type="SUPFAM" id="SSF56731">
    <property type="entry name" value="DNA primase core"/>
    <property type="match status" value="1"/>
</dbReference>
<organism evidence="3 4">
    <name type="scientific">Bombiscardovia nodaiensis</name>
    <dbReference type="NCBI Taxonomy" id="2932181"/>
    <lineage>
        <taxon>Bacteria</taxon>
        <taxon>Bacillati</taxon>
        <taxon>Actinomycetota</taxon>
        <taxon>Actinomycetes</taxon>
        <taxon>Bifidobacteriales</taxon>
        <taxon>Bifidobacteriaceae</taxon>
        <taxon>Bombiscardovia</taxon>
    </lineage>
</organism>
<dbReference type="InterPro" id="IPR037068">
    <property type="entry name" value="DNA_primase_core_N_sf"/>
</dbReference>
<dbReference type="Pfam" id="PF10410">
    <property type="entry name" value="DnaB_bind"/>
    <property type="match status" value="1"/>
</dbReference>
<dbReference type="Gene3D" id="3.90.980.10">
    <property type="entry name" value="DNA primase, catalytic core, N-terminal domain"/>
    <property type="match status" value="1"/>
</dbReference>
<dbReference type="PANTHER" id="PTHR30313:SF2">
    <property type="entry name" value="DNA PRIMASE"/>
    <property type="match status" value="1"/>
</dbReference>
<name>A0ABN6S938_9BIFI</name>
<keyword evidence="4" id="KW-1185">Reference proteome</keyword>
<dbReference type="Proteomes" id="UP001321766">
    <property type="component" value="Chromosome"/>
</dbReference>
<dbReference type="SMART" id="SM00493">
    <property type="entry name" value="TOPRIM"/>
    <property type="match status" value="1"/>
</dbReference>
<proteinExistence type="predicted"/>
<dbReference type="PANTHER" id="PTHR30313">
    <property type="entry name" value="DNA PRIMASE"/>
    <property type="match status" value="1"/>
</dbReference>
<evidence type="ECO:0000259" key="2">
    <source>
        <dbReference type="PROSITE" id="PS50880"/>
    </source>
</evidence>
<feature type="region of interest" description="Disordered" evidence="1">
    <location>
        <begin position="270"/>
        <end position="306"/>
    </location>
</feature>
<dbReference type="Pfam" id="PF08275">
    <property type="entry name" value="DNAG_N"/>
    <property type="match status" value="1"/>
</dbReference>
<reference evidence="3 4" key="1">
    <citation type="journal article" date="2023" name="Microbiol. Spectr.">
        <title>Symbiosis of Carpenter Bees with Uncharacterized Lactic Acid Bacteria Showing NAD Auxotrophy.</title>
        <authorList>
            <person name="Kawasaki S."/>
            <person name="Ozawa K."/>
            <person name="Mori T."/>
            <person name="Yamamoto A."/>
            <person name="Ito M."/>
            <person name="Ohkuma M."/>
            <person name="Sakamoto M."/>
            <person name="Matsutani M."/>
        </authorList>
    </citation>
    <scope>NUCLEOTIDE SEQUENCE [LARGE SCALE GENOMIC DNA]</scope>
    <source>
        <strain evidence="3 4">Kim37-2</strain>
    </source>
</reference>
<feature type="region of interest" description="Disordered" evidence="1">
    <location>
        <begin position="410"/>
        <end position="436"/>
    </location>
</feature>
<dbReference type="InterPro" id="IPR019475">
    <property type="entry name" value="DNA_primase_DnaB-bd"/>
</dbReference>
<dbReference type="Pfam" id="PF13662">
    <property type="entry name" value="Toprim_4"/>
    <property type="match status" value="1"/>
</dbReference>
<evidence type="ECO:0000313" key="4">
    <source>
        <dbReference type="Proteomes" id="UP001321766"/>
    </source>
</evidence>
<accession>A0ABN6S938</accession>
<protein>
    <recommendedName>
        <fullName evidence="2">Toprim domain-containing protein</fullName>
    </recommendedName>
</protein>
<dbReference type="InterPro" id="IPR006171">
    <property type="entry name" value="TOPRIM_dom"/>
</dbReference>
<dbReference type="EMBL" id="AP026798">
    <property type="protein sequence ID" value="BDR52677.1"/>
    <property type="molecule type" value="Genomic_DNA"/>
</dbReference>
<dbReference type="PROSITE" id="PS50880">
    <property type="entry name" value="TOPRIM"/>
    <property type="match status" value="1"/>
</dbReference>
<feature type="compositionally biased region" description="Polar residues" evidence="1">
    <location>
        <begin position="414"/>
        <end position="430"/>
    </location>
</feature>
<dbReference type="InterPro" id="IPR050219">
    <property type="entry name" value="DnaG_primase"/>
</dbReference>
<dbReference type="Gene3D" id="3.40.1360.10">
    <property type="match status" value="1"/>
</dbReference>
<feature type="domain" description="Toprim" evidence="2">
    <location>
        <begin position="79"/>
        <end position="189"/>
    </location>
</feature>
<dbReference type="CDD" id="cd03364">
    <property type="entry name" value="TOPRIM_DnaG_primases"/>
    <property type="match status" value="1"/>
</dbReference>
<gene>
    <name evidence="3" type="ORF">KIM372_05840</name>
</gene>
<evidence type="ECO:0000256" key="1">
    <source>
        <dbReference type="SAM" id="MobiDB-lite"/>
    </source>
</evidence>
<dbReference type="InterPro" id="IPR034151">
    <property type="entry name" value="TOPRIM_DnaG_bac"/>
</dbReference>